<dbReference type="Proteomes" id="UP000192428">
    <property type="component" value="Unassembled WGS sequence"/>
</dbReference>
<protein>
    <submittedName>
        <fullName evidence="1">Uncharacterized protein</fullName>
    </submittedName>
</protein>
<comment type="caution">
    <text evidence="1">The sequence shown here is derived from an EMBL/GenBank/DDBJ whole genome shotgun (WGS) entry which is preliminary data.</text>
</comment>
<evidence type="ECO:0000313" key="1">
    <source>
        <dbReference type="EMBL" id="ORJ28123.1"/>
    </source>
</evidence>
<name>A0A1X0WMX0_STROR</name>
<reference evidence="1 2" key="1">
    <citation type="journal article" date="2016" name="PLoS ONE">
        <title>Comparative Genomics Analysis of Streptococcus tigurinus Strains Identifies Genetic Elements Specifically and Uniquely Present in Highly Virulent Strains.</title>
        <authorList>
            <person name="Diene S.M."/>
            <person name="Francois P."/>
            <person name="Zbinden A."/>
            <person name="Entenza J.M."/>
            <person name="Resch G."/>
        </authorList>
    </citation>
    <scope>NUCLEOTIDE SEQUENCE [LARGE SCALE GENOMIC DNA]</scope>
    <source>
        <strain evidence="1 2">AZ_8</strain>
    </source>
</reference>
<dbReference type="AlphaFoldDB" id="A0A1X0WMX0"/>
<proteinExistence type="predicted"/>
<sequence length="73" mass="8651">MIDSYLPEKKGGKTPPFTCIKSFSFRLIFYSFDYFSSNPYKKYQNSPKQVNQLQSIANQRILMNLYESHEVQD</sequence>
<dbReference type="EMBL" id="LNVF01000007">
    <property type="protein sequence ID" value="ORJ28123.1"/>
    <property type="molecule type" value="Genomic_DNA"/>
</dbReference>
<accession>A0A1X0WMX0</accession>
<organism evidence="1 2">
    <name type="scientific">Streptococcus oralis subsp. tigurinus</name>
    <dbReference type="NCBI Taxonomy" id="1077464"/>
    <lineage>
        <taxon>Bacteria</taxon>
        <taxon>Bacillati</taxon>
        <taxon>Bacillota</taxon>
        <taxon>Bacilli</taxon>
        <taxon>Lactobacillales</taxon>
        <taxon>Streptococcaceae</taxon>
        <taxon>Streptococcus</taxon>
    </lineage>
</organism>
<gene>
    <name evidence="1" type="ORF">ATE34_10440</name>
</gene>
<evidence type="ECO:0000313" key="2">
    <source>
        <dbReference type="Proteomes" id="UP000192428"/>
    </source>
</evidence>